<dbReference type="RefSeq" id="WP_334489176.1">
    <property type="nucleotide sequence ID" value="NZ_JAZHRV010000001.1"/>
</dbReference>
<evidence type="ECO:0000259" key="2">
    <source>
        <dbReference type="Pfam" id="PF01636"/>
    </source>
</evidence>
<gene>
    <name evidence="3" type="ORF">V1286_007755</name>
</gene>
<proteinExistence type="inferred from homology"/>
<dbReference type="GO" id="GO:0016301">
    <property type="term" value="F:kinase activity"/>
    <property type="evidence" value="ECO:0007669"/>
    <property type="project" value="UniProtKB-KW"/>
</dbReference>
<evidence type="ECO:0000313" key="3">
    <source>
        <dbReference type="EMBL" id="MEH2560226.1"/>
    </source>
</evidence>
<dbReference type="PANTHER" id="PTHR21064:SF6">
    <property type="entry name" value="AMINOGLYCOSIDE PHOSPHOTRANSFERASE DOMAIN-CONTAINING PROTEIN"/>
    <property type="match status" value="1"/>
</dbReference>
<protein>
    <submittedName>
        <fullName evidence="3">Ser/Thr protein kinase RdoA (MazF antagonist)</fullName>
    </submittedName>
</protein>
<evidence type="ECO:0000313" key="4">
    <source>
        <dbReference type="Proteomes" id="UP001364224"/>
    </source>
</evidence>
<dbReference type="Proteomes" id="UP001364224">
    <property type="component" value="Unassembled WGS sequence"/>
</dbReference>
<keyword evidence="3" id="KW-0808">Transferase</keyword>
<dbReference type="SUPFAM" id="SSF56112">
    <property type="entry name" value="Protein kinase-like (PK-like)"/>
    <property type="match status" value="1"/>
</dbReference>
<dbReference type="InterPro" id="IPR011009">
    <property type="entry name" value="Kinase-like_dom_sf"/>
</dbReference>
<dbReference type="EMBL" id="JAZHRV010000001">
    <property type="protein sequence ID" value="MEH2560226.1"/>
    <property type="molecule type" value="Genomic_DNA"/>
</dbReference>
<dbReference type="InterPro" id="IPR050249">
    <property type="entry name" value="Pseudomonas-type_ThrB"/>
</dbReference>
<dbReference type="Pfam" id="PF01636">
    <property type="entry name" value="APH"/>
    <property type="match status" value="1"/>
</dbReference>
<reference evidence="3 4" key="1">
    <citation type="submission" date="2024-02" db="EMBL/GenBank/DDBJ databases">
        <title>Adaptive strategies in a cosmopolitan and abundant soil bacterium.</title>
        <authorList>
            <person name="Carini P."/>
        </authorList>
    </citation>
    <scope>NUCLEOTIDE SEQUENCE [LARGE SCALE GENOMIC DNA]</scope>
    <source>
        <strain evidence="3 4">AZCC 1608</strain>
    </source>
</reference>
<dbReference type="Gene3D" id="3.30.200.20">
    <property type="entry name" value="Phosphorylase Kinase, domain 1"/>
    <property type="match status" value="1"/>
</dbReference>
<comment type="similarity">
    <text evidence="1">Belongs to the pseudomonas-type ThrB family.</text>
</comment>
<keyword evidence="4" id="KW-1185">Reference proteome</keyword>
<comment type="caution">
    <text evidence="3">The sequence shown here is derived from an EMBL/GenBank/DDBJ whole genome shotgun (WGS) entry which is preliminary data.</text>
</comment>
<dbReference type="PANTHER" id="PTHR21064">
    <property type="entry name" value="AMINOGLYCOSIDE PHOSPHOTRANSFERASE DOMAIN-CONTAINING PROTEIN-RELATED"/>
    <property type="match status" value="1"/>
</dbReference>
<keyword evidence="3" id="KW-0418">Kinase</keyword>
<name>A0ABU8BQ66_9BRAD</name>
<feature type="domain" description="Aminoglycoside phosphotransferase" evidence="2">
    <location>
        <begin position="42"/>
        <end position="274"/>
    </location>
</feature>
<dbReference type="Gene3D" id="3.90.1200.10">
    <property type="match status" value="1"/>
</dbReference>
<sequence>MASSSLPVLYSTPRAEAVADFVSMHYDLPGSIACKLLRRGFNDTFEVRTKNGERFIFRISTRRARGDADVASETAFLAHLDSQGIPVAAAIPMRDGSLFTSAFFPEGQRPAVLFRYAEGRPSQAGSSAADARANGVTLARIHDVAGGFASGDEGRYRLDIDHLLHRPLSAILALEDLSDSVRTGLVDLTGRLSAGFAERDGLSWTRCHGDCHGYNAVVALQGPMAGQAVFFDFDDGGPGYLAYDVAVFLWRCVTFGRKQHAFWHAFIEGYRTIREVPPADLEAVHLFVPIRHIWLMGEYASRIHEWGRQAAAADWIAAQLDFMLSWEKEKLAPGLF</sequence>
<organism evidence="3 4">
    <name type="scientific">Bradyrhizobium algeriense</name>
    <dbReference type="NCBI Taxonomy" id="634784"/>
    <lineage>
        <taxon>Bacteria</taxon>
        <taxon>Pseudomonadati</taxon>
        <taxon>Pseudomonadota</taxon>
        <taxon>Alphaproteobacteria</taxon>
        <taxon>Hyphomicrobiales</taxon>
        <taxon>Nitrobacteraceae</taxon>
        <taxon>Bradyrhizobium</taxon>
    </lineage>
</organism>
<dbReference type="InterPro" id="IPR002575">
    <property type="entry name" value="Aminoglycoside_PTrfase"/>
</dbReference>
<evidence type="ECO:0000256" key="1">
    <source>
        <dbReference type="ARBA" id="ARBA00038240"/>
    </source>
</evidence>
<accession>A0ABU8BQ66</accession>